<accession>A0A8J2QEQ4</accession>
<comment type="caution">
    <text evidence="2">The sequence shown here is derived from an EMBL/GenBank/DDBJ whole genome shotgun (WGS) entry which is preliminary data.</text>
</comment>
<evidence type="ECO:0000256" key="1">
    <source>
        <dbReference type="SAM" id="Coils"/>
    </source>
</evidence>
<sequence length="149" mass="17448">MNFHKSCYTSRSAGYKYRTLSTNTGERKRRHSKEETTFDRKFKDLKNEISSRILNEVIKSQDARRSIQERFEKIDAKINSMVDVQNSIIEMRKNLQVVENQLMEMTEKVELMEKQVGLSENCSLHSRKSSYSKSRPIFNTIVESSTLAN</sequence>
<proteinExistence type="predicted"/>
<name>A0A8J2QEQ4_9NEOP</name>
<dbReference type="AlphaFoldDB" id="A0A8J2QEQ4"/>
<dbReference type="OrthoDB" id="7399500at2759"/>
<feature type="coiled-coil region" evidence="1">
    <location>
        <begin position="81"/>
        <end position="115"/>
    </location>
</feature>
<evidence type="ECO:0000313" key="2">
    <source>
        <dbReference type="EMBL" id="CAG9561335.1"/>
    </source>
</evidence>
<reference evidence="2" key="1">
    <citation type="submission" date="2021-09" db="EMBL/GenBank/DDBJ databases">
        <authorList>
            <person name="Martin H S."/>
        </authorList>
    </citation>
    <scope>NUCLEOTIDE SEQUENCE</scope>
</reference>
<gene>
    <name evidence="2" type="ORF">DCHRY22_LOCUS2866</name>
</gene>
<keyword evidence="3" id="KW-1185">Reference proteome</keyword>
<keyword evidence="1" id="KW-0175">Coiled coil</keyword>
<evidence type="ECO:0000313" key="3">
    <source>
        <dbReference type="Proteomes" id="UP000789524"/>
    </source>
</evidence>
<protein>
    <submittedName>
        <fullName evidence="2">(African queen) hypothetical protein</fullName>
    </submittedName>
</protein>
<dbReference type="EMBL" id="CAKASE010000046">
    <property type="protein sequence ID" value="CAG9561335.1"/>
    <property type="molecule type" value="Genomic_DNA"/>
</dbReference>
<organism evidence="2 3">
    <name type="scientific">Danaus chrysippus</name>
    <name type="common">African queen</name>
    <dbReference type="NCBI Taxonomy" id="151541"/>
    <lineage>
        <taxon>Eukaryota</taxon>
        <taxon>Metazoa</taxon>
        <taxon>Ecdysozoa</taxon>
        <taxon>Arthropoda</taxon>
        <taxon>Hexapoda</taxon>
        <taxon>Insecta</taxon>
        <taxon>Pterygota</taxon>
        <taxon>Neoptera</taxon>
        <taxon>Endopterygota</taxon>
        <taxon>Lepidoptera</taxon>
        <taxon>Glossata</taxon>
        <taxon>Ditrysia</taxon>
        <taxon>Papilionoidea</taxon>
        <taxon>Nymphalidae</taxon>
        <taxon>Danainae</taxon>
        <taxon>Danaini</taxon>
        <taxon>Danaina</taxon>
        <taxon>Danaus</taxon>
        <taxon>Anosia</taxon>
    </lineage>
</organism>
<dbReference type="Proteomes" id="UP000789524">
    <property type="component" value="Unassembled WGS sequence"/>
</dbReference>